<evidence type="ECO:0000256" key="2">
    <source>
        <dbReference type="RuleBase" id="RU000363"/>
    </source>
</evidence>
<feature type="transmembrane region" description="Helical" evidence="3">
    <location>
        <begin position="7"/>
        <end position="27"/>
    </location>
</feature>
<keyword evidence="4" id="KW-1185">Reference proteome</keyword>
<dbReference type="RefSeq" id="XP_028994897.1">
    <property type="nucleotide sequence ID" value="XM_029139064.3"/>
</dbReference>
<proteinExistence type="inferred from homology"/>
<dbReference type="KEGG" id="bspl:114848527"/>
<dbReference type="Proteomes" id="UP000515150">
    <property type="component" value="Chromosome 22"/>
</dbReference>
<accession>A0A6P7LLL5</accession>
<name>A0A6P7LLL5_BETSP</name>
<dbReference type="InParanoid" id="A0A6P7LLL5"/>
<sequence>MECCIVSALWYVIPFYFLISLLCLIFGDADLTLQWACLTGHRPEKKLKGLVVWITGASSGIGEELAYQLAKCGSHLILSARREDELKRVKRTCLEHSEIQDKDILVLPLDLLERASHEKKTQTAVQYFGHIDILINNGGRSQRSLFLETSVDVYQAIMELNFLGTVSLTKQVVPHMTQRGTGSIVTVSSGAGLAGLPLATGYCASKHALQGFFNSLRTELADYPKILVSTVCPGPVQSQIVHNAFTEEMNKSVPTPGDQEYKMPTSRCVHLTLVGIANGVKEMWISQQPFLLFYYVWQYTPTIAWFLTNMLGRKRVKNFKAGMDADSAYFTKPKTS</sequence>
<dbReference type="Gene3D" id="3.40.50.720">
    <property type="entry name" value="NAD(P)-binding Rossmann-like Domain"/>
    <property type="match status" value="1"/>
</dbReference>
<dbReference type="InterPro" id="IPR020904">
    <property type="entry name" value="Sc_DH/Rdtase_CS"/>
</dbReference>
<dbReference type="InterPro" id="IPR053011">
    <property type="entry name" value="SDR_family_member_7"/>
</dbReference>
<gene>
    <name evidence="5" type="primary">dhrs7</name>
</gene>
<dbReference type="InterPro" id="IPR036291">
    <property type="entry name" value="NAD(P)-bd_dom_sf"/>
</dbReference>
<dbReference type="GO" id="GO:0016491">
    <property type="term" value="F:oxidoreductase activity"/>
    <property type="evidence" value="ECO:0007669"/>
    <property type="project" value="UniProtKB-KW"/>
</dbReference>
<dbReference type="InterPro" id="IPR002347">
    <property type="entry name" value="SDR_fam"/>
</dbReference>
<reference evidence="5" key="1">
    <citation type="submission" date="2025-08" db="UniProtKB">
        <authorList>
            <consortium name="RefSeq"/>
        </authorList>
    </citation>
    <scope>IDENTIFICATION</scope>
</reference>
<dbReference type="PROSITE" id="PS00061">
    <property type="entry name" value="ADH_SHORT"/>
    <property type="match status" value="1"/>
</dbReference>
<keyword evidence="3" id="KW-1133">Transmembrane helix</keyword>
<dbReference type="Pfam" id="PF00106">
    <property type="entry name" value="adh_short"/>
    <property type="match status" value="1"/>
</dbReference>
<dbReference type="CDD" id="cd05332">
    <property type="entry name" value="11beta-HSD1_like_SDR_c"/>
    <property type="match status" value="1"/>
</dbReference>
<evidence type="ECO:0000256" key="1">
    <source>
        <dbReference type="ARBA" id="ARBA00023002"/>
    </source>
</evidence>
<dbReference type="PANTHER" id="PTHR44269">
    <property type="entry name" value="DEHYDROGENASE/REDUCTASE SDR FAMILY MEMBER 7-RELATED"/>
    <property type="match status" value="1"/>
</dbReference>
<dbReference type="AlphaFoldDB" id="A0A6P7LLL5"/>
<keyword evidence="3" id="KW-0472">Membrane</keyword>
<keyword evidence="3" id="KW-0812">Transmembrane</keyword>
<dbReference type="OrthoDB" id="1933717at2759"/>
<dbReference type="PRINTS" id="PR00081">
    <property type="entry name" value="GDHRDH"/>
</dbReference>
<dbReference type="GeneID" id="114848527"/>
<evidence type="ECO:0000256" key="3">
    <source>
        <dbReference type="SAM" id="Phobius"/>
    </source>
</evidence>
<keyword evidence="1" id="KW-0560">Oxidoreductase</keyword>
<evidence type="ECO:0000313" key="5">
    <source>
        <dbReference type="RefSeq" id="XP_028994897.1"/>
    </source>
</evidence>
<protein>
    <submittedName>
        <fullName evidence="5">Dehydrogenase/reductase SDR family member 7</fullName>
    </submittedName>
</protein>
<dbReference type="SUPFAM" id="SSF51735">
    <property type="entry name" value="NAD(P)-binding Rossmann-fold domains"/>
    <property type="match status" value="1"/>
</dbReference>
<feature type="transmembrane region" description="Helical" evidence="3">
    <location>
        <begin position="292"/>
        <end position="311"/>
    </location>
</feature>
<dbReference type="PRINTS" id="PR00080">
    <property type="entry name" value="SDRFAMILY"/>
</dbReference>
<organism evidence="4 5">
    <name type="scientific">Betta splendens</name>
    <name type="common">Siamese fighting fish</name>
    <dbReference type="NCBI Taxonomy" id="158456"/>
    <lineage>
        <taxon>Eukaryota</taxon>
        <taxon>Metazoa</taxon>
        <taxon>Chordata</taxon>
        <taxon>Craniata</taxon>
        <taxon>Vertebrata</taxon>
        <taxon>Euteleostomi</taxon>
        <taxon>Actinopterygii</taxon>
        <taxon>Neopterygii</taxon>
        <taxon>Teleostei</taxon>
        <taxon>Neoteleostei</taxon>
        <taxon>Acanthomorphata</taxon>
        <taxon>Anabantaria</taxon>
        <taxon>Anabantiformes</taxon>
        <taxon>Anabantoidei</taxon>
        <taxon>Osphronemidae</taxon>
        <taxon>Betta</taxon>
    </lineage>
</organism>
<comment type="similarity">
    <text evidence="2">Belongs to the short-chain dehydrogenases/reductases (SDR) family.</text>
</comment>
<dbReference type="CTD" id="51635"/>
<evidence type="ECO:0000313" key="4">
    <source>
        <dbReference type="Proteomes" id="UP000515150"/>
    </source>
</evidence>
<dbReference type="PANTHER" id="PTHR44269:SF1">
    <property type="entry name" value="DEHYDROGENASE_REDUCTASE SDR FAMILY MEMBER 7"/>
    <property type="match status" value="1"/>
</dbReference>